<accession>A0ABW0BGP5</accession>
<organism evidence="5 6">
    <name type="scientific">Nocardioides taihuensis</name>
    <dbReference type="NCBI Taxonomy" id="1835606"/>
    <lineage>
        <taxon>Bacteria</taxon>
        <taxon>Bacillati</taxon>
        <taxon>Actinomycetota</taxon>
        <taxon>Actinomycetes</taxon>
        <taxon>Propionibacteriales</taxon>
        <taxon>Nocardioidaceae</taxon>
        <taxon>Nocardioides</taxon>
    </lineage>
</organism>
<dbReference type="Proteomes" id="UP001596087">
    <property type="component" value="Unassembled WGS sequence"/>
</dbReference>
<keyword evidence="6" id="KW-1185">Reference proteome</keyword>
<evidence type="ECO:0000259" key="4">
    <source>
        <dbReference type="SMART" id="SM00418"/>
    </source>
</evidence>
<keyword evidence="1" id="KW-0805">Transcription regulation</keyword>
<dbReference type="InterPro" id="IPR001845">
    <property type="entry name" value="HTH_ArsR_DNA-bd_dom"/>
</dbReference>
<evidence type="ECO:0000256" key="3">
    <source>
        <dbReference type="ARBA" id="ARBA00023163"/>
    </source>
</evidence>
<dbReference type="CDD" id="cd00090">
    <property type="entry name" value="HTH_ARSR"/>
    <property type="match status" value="1"/>
</dbReference>
<dbReference type="PANTHER" id="PTHR33154">
    <property type="entry name" value="TRANSCRIPTIONAL REGULATOR, ARSR FAMILY"/>
    <property type="match status" value="1"/>
</dbReference>
<dbReference type="SUPFAM" id="SSF46785">
    <property type="entry name" value="Winged helix' DNA-binding domain"/>
    <property type="match status" value="1"/>
</dbReference>
<keyword evidence="3" id="KW-0804">Transcription</keyword>
<evidence type="ECO:0000256" key="2">
    <source>
        <dbReference type="ARBA" id="ARBA00023125"/>
    </source>
</evidence>
<dbReference type="InterPro" id="IPR036390">
    <property type="entry name" value="WH_DNA-bd_sf"/>
</dbReference>
<dbReference type="InterPro" id="IPR051081">
    <property type="entry name" value="HTH_MetalResp_TranReg"/>
</dbReference>
<dbReference type="EMBL" id="JBHSKD010000007">
    <property type="protein sequence ID" value="MFC5176455.1"/>
    <property type="molecule type" value="Genomic_DNA"/>
</dbReference>
<dbReference type="InterPro" id="IPR036388">
    <property type="entry name" value="WH-like_DNA-bd_sf"/>
</dbReference>
<evidence type="ECO:0000313" key="6">
    <source>
        <dbReference type="Proteomes" id="UP001596087"/>
    </source>
</evidence>
<protein>
    <submittedName>
        <fullName evidence="5">ArsR/SmtB family transcription factor</fullName>
    </submittedName>
</protein>
<feature type="domain" description="HTH arsR-type" evidence="4">
    <location>
        <begin position="12"/>
        <end position="94"/>
    </location>
</feature>
<reference evidence="6" key="1">
    <citation type="journal article" date="2019" name="Int. J. Syst. Evol. Microbiol.">
        <title>The Global Catalogue of Microorganisms (GCM) 10K type strain sequencing project: providing services to taxonomists for standard genome sequencing and annotation.</title>
        <authorList>
            <consortium name="The Broad Institute Genomics Platform"/>
            <consortium name="The Broad Institute Genome Sequencing Center for Infectious Disease"/>
            <person name="Wu L."/>
            <person name="Ma J."/>
        </authorList>
    </citation>
    <scope>NUCLEOTIDE SEQUENCE [LARGE SCALE GENOMIC DNA]</scope>
    <source>
        <strain evidence="6">DFY41</strain>
    </source>
</reference>
<dbReference type="Gene3D" id="1.10.10.10">
    <property type="entry name" value="Winged helix-like DNA-binding domain superfamily/Winged helix DNA-binding domain"/>
    <property type="match status" value="1"/>
</dbReference>
<dbReference type="RefSeq" id="WP_378588798.1">
    <property type="nucleotide sequence ID" value="NZ_JBHSKD010000007.1"/>
</dbReference>
<dbReference type="Pfam" id="PF12840">
    <property type="entry name" value="HTH_20"/>
    <property type="match status" value="1"/>
</dbReference>
<name>A0ABW0BGP5_9ACTN</name>
<keyword evidence="2" id="KW-0238">DNA-binding</keyword>
<evidence type="ECO:0000256" key="1">
    <source>
        <dbReference type="ARBA" id="ARBA00023015"/>
    </source>
</evidence>
<proteinExistence type="predicted"/>
<dbReference type="SMART" id="SM00418">
    <property type="entry name" value="HTH_ARSR"/>
    <property type="match status" value="1"/>
</dbReference>
<dbReference type="InterPro" id="IPR011991">
    <property type="entry name" value="ArsR-like_HTH"/>
</dbReference>
<gene>
    <name evidence="5" type="ORF">ACFPGP_07215</name>
</gene>
<sequence>MEITPSITPDAAGLKVLAHPVRLEALGMLRVEGPATATMLAQRLGLNSGATSYHLRQLAQHGFIEEDTERGNGRERWWRASHRATRTSAEGLAPDDPVHDLYGSYLHAVADVYDGKVRRALDEQSSLPQAWQDVSMISDWVLQVRPEQARALLERLVEEIQDFPETTDDDPEGAAYCLQVQAFPLPGRLS</sequence>
<dbReference type="PANTHER" id="PTHR33154:SF15">
    <property type="entry name" value="REGULATORY PROTEIN ARSR"/>
    <property type="match status" value="1"/>
</dbReference>
<evidence type="ECO:0000313" key="5">
    <source>
        <dbReference type="EMBL" id="MFC5176455.1"/>
    </source>
</evidence>
<comment type="caution">
    <text evidence="5">The sequence shown here is derived from an EMBL/GenBank/DDBJ whole genome shotgun (WGS) entry which is preliminary data.</text>
</comment>